<name>A0A7I7SAL0_9MYCO</name>
<dbReference type="SUPFAM" id="SSF54001">
    <property type="entry name" value="Cysteine proteinases"/>
    <property type="match status" value="1"/>
</dbReference>
<dbReference type="GO" id="GO:0008234">
    <property type="term" value="F:cysteine-type peptidase activity"/>
    <property type="evidence" value="ECO:0007669"/>
    <property type="project" value="UniProtKB-KW"/>
</dbReference>
<reference evidence="7 8" key="1">
    <citation type="submission" date="2017-04" db="EMBL/GenBank/DDBJ databases">
        <title>The new phylogeny of genus Mycobacterium.</title>
        <authorList>
            <person name="Tortoli E."/>
            <person name="Trovato A."/>
            <person name="Cirillo D.M."/>
        </authorList>
    </citation>
    <scope>NUCLEOTIDE SEQUENCE [LARGE SCALE GENOMIC DNA]</scope>
    <source>
        <strain evidence="7 8">KCTC 19819</strain>
    </source>
</reference>
<dbReference type="PROSITE" id="PS51935">
    <property type="entry name" value="NLPC_P60"/>
    <property type="match status" value="1"/>
</dbReference>
<accession>A0A7I7SAL0</accession>
<evidence type="ECO:0000313" key="7">
    <source>
        <dbReference type="EMBL" id="OSC35983.1"/>
    </source>
</evidence>
<dbReference type="Gene3D" id="6.10.250.3150">
    <property type="match status" value="1"/>
</dbReference>
<dbReference type="InterPro" id="IPR038765">
    <property type="entry name" value="Papain-like_cys_pep_sf"/>
</dbReference>
<dbReference type="Gene3D" id="3.90.1720.10">
    <property type="entry name" value="endopeptidase domain like (from Nostoc punctiforme)"/>
    <property type="match status" value="1"/>
</dbReference>
<keyword evidence="8" id="KW-1185">Reference proteome</keyword>
<comment type="similarity">
    <text evidence="1">Belongs to the peptidase C40 family.</text>
</comment>
<feature type="region of interest" description="Disordered" evidence="5">
    <location>
        <begin position="233"/>
        <end position="266"/>
    </location>
</feature>
<evidence type="ECO:0000256" key="4">
    <source>
        <dbReference type="ARBA" id="ARBA00022807"/>
    </source>
</evidence>
<evidence type="ECO:0000256" key="5">
    <source>
        <dbReference type="SAM" id="MobiDB-lite"/>
    </source>
</evidence>
<dbReference type="EMBL" id="NCXO01000001">
    <property type="protein sequence ID" value="OSC35983.1"/>
    <property type="molecule type" value="Genomic_DNA"/>
</dbReference>
<comment type="caution">
    <text evidence="7">The sequence shown here is derived from an EMBL/GenBank/DDBJ whole genome shotgun (WGS) entry which is preliminary data.</text>
</comment>
<gene>
    <name evidence="7" type="ORF">B8W67_00315</name>
</gene>
<dbReference type="InterPro" id="IPR000064">
    <property type="entry name" value="NLP_P60_dom"/>
</dbReference>
<evidence type="ECO:0000256" key="6">
    <source>
        <dbReference type="SAM" id="SignalP"/>
    </source>
</evidence>
<evidence type="ECO:0000256" key="1">
    <source>
        <dbReference type="ARBA" id="ARBA00007074"/>
    </source>
</evidence>
<dbReference type="PANTHER" id="PTHR47359">
    <property type="entry name" value="PEPTIDOGLYCAN DL-ENDOPEPTIDASE CWLO"/>
    <property type="match status" value="1"/>
</dbReference>
<dbReference type="AlphaFoldDB" id="A0A7I7SAL0"/>
<keyword evidence="2" id="KW-0645">Protease</keyword>
<feature type="compositionally biased region" description="Low complexity" evidence="5">
    <location>
        <begin position="233"/>
        <end position="244"/>
    </location>
</feature>
<dbReference type="RefSeq" id="WP_069391998.1">
    <property type="nucleotide sequence ID" value="NZ_AP022594.1"/>
</dbReference>
<feature type="chain" id="PRO_5044317935" evidence="6">
    <location>
        <begin position="38"/>
        <end position="471"/>
    </location>
</feature>
<dbReference type="Proteomes" id="UP000193577">
    <property type="component" value="Unassembled WGS sequence"/>
</dbReference>
<protein>
    <submittedName>
        <fullName evidence="7">Peptidase M23</fullName>
    </submittedName>
</protein>
<dbReference type="NCBIfam" id="NF033741">
    <property type="entry name" value="NlpC_p60_RipA"/>
    <property type="match status" value="1"/>
</dbReference>
<evidence type="ECO:0000256" key="3">
    <source>
        <dbReference type="ARBA" id="ARBA00022801"/>
    </source>
</evidence>
<dbReference type="InterPro" id="IPR051794">
    <property type="entry name" value="PG_Endopeptidase_C40"/>
</dbReference>
<keyword evidence="3" id="KW-0378">Hydrolase</keyword>
<dbReference type="GO" id="GO:0006508">
    <property type="term" value="P:proteolysis"/>
    <property type="evidence" value="ECO:0007669"/>
    <property type="project" value="UniProtKB-KW"/>
</dbReference>
<sequence length="471" mass="48875">MRRPHPGSRRPFAVRVARLAVPAVLSAAMVLSTPGFAAAEPPADPDTVAGLIARVAEANQQLQDLGASIQTEQESVNKALVAVQDARDNATAAQQAIDTSAEAVRSADAKIAAAQHKIDDVAVASYVNGPSSGYLTAADPDALIEAASTDDMVQTASTEVIDELVRARTEQVNKASAARLAKENADAAVAEAQASQDAAVAALTNAQQKFGDQQKQIDTLVAKRDSAQAQLAAARPAAPAGPAATRDDTAQALESSWDRGAPQTPAKWDGPAWDPTLPAVPSAFVSGDPVAIINAVLGISQTSAQVTSNMGRSFLQKLGLAPTPTGFTNNGAIPRVYGRQASEYVIRRGMSQIGVPYSWGGGNAAGPSNGIDSGAGTVGFDCSGLVLYAFAGVGIKLPHYSGSQYDMGRKIPSAQMRRGDVIFYGPGGSQHVTIYLGNGQMLEAPYTGSNVKVSPVRTSGMTPYVVRYIEY</sequence>
<proteinExistence type="inferred from homology"/>
<dbReference type="InterPro" id="IPR049836">
    <property type="entry name" value="RipA"/>
</dbReference>
<dbReference type="Pfam" id="PF00877">
    <property type="entry name" value="NLPC_P60"/>
    <property type="match status" value="1"/>
</dbReference>
<evidence type="ECO:0000256" key="2">
    <source>
        <dbReference type="ARBA" id="ARBA00022670"/>
    </source>
</evidence>
<dbReference type="PANTHER" id="PTHR47359:SF3">
    <property type="entry name" value="NLP_P60 DOMAIN-CONTAINING PROTEIN-RELATED"/>
    <property type="match status" value="1"/>
</dbReference>
<keyword evidence="6" id="KW-0732">Signal</keyword>
<keyword evidence="4" id="KW-0788">Thiol protease</keyword>
<feature type="signal peptide" evidence="6">
    <location>
        <begin position="1"/>
        <end position="37"/>
    </location>
</feature>
<evidence type="ECO:0000313" key="8">
    <source>
        <dbReference type="Proteomes" id="UP000193577"/>
    </source>
</evidence>
<organism evidence="7 8">
    <name type="scientific">Mycolicibacillus koreensis</name>
    <dbReference type="NCBI Taxonomy" id="1069220"/>
    <lineage>
        <taxon>Bacteria</taxon>
        <taxon>Bacillati</taxon>
        <taxon>Actinomycetota</taxon>
        <taxon>Actinomycetes</taxon>
        <taxon>Mycobacteriales</taxon>
        <taxon>Mycobacteriaceae</taxon>
        <taxon>Mycolicibacillus</taxon>
    </lineage>
</organism>
<dbReference type="OrthoDB" id="4771638at2"/>